<keyword evidence="5 8" id="KW-0812">Transmembrane</keyword>
<dbReference type="InterPro" id="IPR000515">
    <property type="entry name" value="MetI-like"/>
</dbReference>
<comment type="similarity">
    <text evidence="2">Belongs to the binding-protein-dependent transport system permease family. CysTW subfamily.</text>
</comment>
<reference evidence="11" key="1">
    <citation type="submission" date="2022-03" db="EMBL/GenBank/DDBJ databases">
        <title>Genomic Encyclopedia of Type Strains, Phase III (KMG-III): the genomes of soil and plant-associated and newly described type strains.</title>
        <authorList>
            <person name="Whitman W."/>
        </authorList>
    </citation>
    <scope>NUCLEOTIDE SEQUENCE</scope>
    <source>
        <strain evidence="11">ANL 6-2</strain>
    </source>
</reference>
<evidence type="ECO:0000256" key="3">
    <source>
        <dbReference type="ARBA" id="ARBA00022448"/>
    </source>
</evidence>
<dbReference type="EMBL" id="JALJXV010000002">
    <property type="protein sequence ID" value="MCP1673709.1"/>
    <property type="molecule type" value="Genomic_DNA"/>
</dbReference>
<feature type="region of interest" description="Disordered" evidence="9">
    <location>
        <begin position="1"/>
        <end position="21"/>
    </location>
</feature>
<comment type="caution">
    <text evidence="11">The sequence shown here is derived from an EMBL/GenBank/DDBJ whole genome shotgun (WGS) entry which is preliminary data.</text>
</comment>
<dbReference type="CDD" id="cd06261">
    <property type="entry name" value="TM_PBP2"/>
    <property type="match status" value="1"/>
</dbReference>
<gene>
    <name evidence="11" type="ORF">J2T57_000808</name>
</gene>
<dbReference type="GO" id="GO:0005886">
    <property type="term" value="C:plasma membrane"/>
    <property type="evidence" value="ECO:0007669"/>
    <property type="project" value="UniProtKB-SubCell"/>
</dbReference>
<feature type="transmembrane region" description="Helical" evidence="8">
    <location>
        <begin position="353"/>
        <end position="374"/>
    </location>
</feature>
<keyword evidence="6 8" id="KW-1133">Transmembrane helix</keyword>
<evidence type="ECO:0000313" key="11">
    <source>
        <dbReference type="EMBL" id="MCP1673709.1"/>
    </source>
</evidence>
<evidence type="ECO:0000259" key="10">
    <source>
        <dbReference type="PROSITE" id="PS50928"/>
    </source>
</evidence>
<evidence type="ECO:0000256" key="8">
    <source>
        <dbReference type="RuleBase" id="RU363032"/>
    </source>
</evidence>
<evidence type="ECO:0000256" key="5">
    <source>
        <dbReference type="ARBA" id="ARBA00022692"/>
    </source>
</evidence>
<feature type="transmembrane region" description="Helical" evidence="8">
    <location>
        <begin position="213"/>
        <end position="234"/>
    </location>
</feature>
<dbReference type="Proteomes" id="UP001205843">
    <property type="component" value="Unassembled WGS sequence"/>
</dbReference>
<feature type="transmembrane region" description="Helical" evidence="8">
    <location>
        <begin position="394"/>
        <end position="417"/>
    </location>
</feature>
<protein>
    <submittedName>
        <fullName evidence="11">Spermidine/putrescine transport system permease protein</fullName>
    </submittedName>
</protein>
<feature type="compositionally biased region" description="Polar residues" evidence="9">
    <location>
        <begin position="1"/>
        <end position="15"/>
    </location>
</feature>
<keyword evidence="4" id="KW-1003">Cell membrane</keyword>
<proteinExistence type="inferred from homology"/>
<feature type="transmembrane region" description="Helical" evidence="8">
    <location>
        <begin position="296"/>
        <end position="317"/>
    </location>
</feature>
<dbReference type="RefSeq" id="WP_253474595.1">
    <property type="nucleotide sequence ID" value="NZ_JALJXV010000002.1"/>
</dbReference>
<dbReference type="SUPFAM" id="SSF161098">
    <property type="entry name" value="MetI-like"/>
    <property type="match status" value="1"/>
</dbReference>
<dbReference type="InterPro" id="IPR035906">
    <property type="entry name" value="MetI-like_sf"/>
</dbReference>
<dbReference type="PANTHER" id="PTHR42929">
    <property type="entry name" value="INNER MEMBRANE ABC TRANSPORTER PERMEASE PROTEIN YDCU-RELATED-RELATED"/>
    <property type="match status" value="1"/>
</dbReference>
<evidence type="ECO:0000256" key="2">
    <source>
        <dbReference type="ARBA" id="ARBA00007069"/>
    </source>
</evidence>
<feature type="transmembrane region" description="Helical" evidence="8">
    <location>
        <begin position="241"/>
        <end position="259"/>
    </location>
</feature>
<organism evidence="11 12">
    <name type="scientific">Natronocella acetinitrilica</name>
    <dbReference type="NCBI Taxonomy" id="414046"/>
    <lineage>
        <taxon>Bacteria</taxon>
        <taxon>Pseudomonadati</taxon>
        <taxon>Pseudomonadota</taxon>
        <taxon>Gammaproteobacteria</taxon>
        <taxon>Chromatiales</taxon>
        <taxon>Ectothiorhodospiraceae</taxon>
        <taxon>Natronocella</taxon>
    </lineage>
</organism>
<evidence type="ECO:0000256" key="6">
    <source>
        <dbReference type="ARBA" id="ARBA00022989"/>
    </source>
</evidence>
<keyword evidence="3 8" id="KW-0813">Transport</keyword>
<evidence type="ECO:0000256" key="4">
    <source>
        <dbReference type="ARBA" id="ARBA00022475"/>
    </source>
</evidence>
<sequence>MATTTGDTLRSTSSDAAPDRMVTADGVPLKTSLRRAERRRRTIAFLLVLPLLTFIMVSFVIPIGEMMWRSVDNPLIVNTLPRTVEALRDWDGEDLPPEAAYAAMVEDLRVAQEERAVGRLAVRLNYEMSGARSLLGGAGRRAAQLEAPYKEALIDLNARWGEPRIWRVIQREGRPLTAAYYVSALDLTYDEDGNIVRQDERQRIYLSLFTRTLIMSVVITALTLLLGFPISYLLATLPLRYSNLLMIFVLLPFWTSLLVRTTSWIVLLQQQGVINHILVNIGILDENMRLQMIHNWIGTVIAMTHILLPFMVLPLYSVMKTIPPSYMRAARSLGANNWTAFWRVYVPQTVPGMAAGGILVFIISIGYYITPALVGGQSGQMISNLIAYHMQSSLNWGLAAALGTILLVGVLVLYWAFNKVFGADNVKLG</sequence>
<dbReference type="Gene3D" id="1.10.3720.10">
    <property type="entry name" value="MetI-like"/>
    <property type="match status" value="1"/>
</dbReference>
<dbReference type="PROSITE" id="PS50928">
    <property type="entry name" value="ABC_TM1"/>
    <property type="match status" value="1"/>
</dbReference>
<feature type="domain" description="ABC transmembrane type-1" evidence="10">
    <location>
        <begin position="209"/>
        <end position="417"/>
    </location>
</feature>
<feature type="transmembrane region" description="Helical" evidence="8">
    <location>
        <begin position="265"/>
        <end position="284"/>
    </location>
</feature>
<dbReference type="PANTHER" id="PTHR42929:SF5">
    <property type="entry name" value="ABC TRANSPORTER PERMEASE PROTEIN"/>
    <property type="match status" value="1"/>
</dbReference>
<accession>A0AAE3G293</accession>
<keyword evidence="7 8" id="KW-0472">Membrane</keyword>
<keyword evidence="12" id="KW-1185">Reference proteome</keyword>
<dbReference type="Pfam" id="PF00528">
    <property type="entry name" value="BPD_transp_1"/>
    <property type="match status" value="1"/>
</dbReference>
<evidence type="ECO:0000256" key="1">
    <source>
        <dbReference type="ARBA" id="ARBA00004651"/>
    </source>
</evidence>
<evidence type="ECO:0000256" key="9">
    <source>
        <dbReference type="SAM" id="MobiDB-lite"/>
    </source>
</evidence>
<evidence type="ECO:0000313" key="12">
    <source>
        <dbReference type="Proteomes" id="UP001205843"/>
    </source>
</evidence>
<feature type="transmembrane region" description="Helical" evidence="8">
    <location>
        <begin position="43"/>
        <end position="64"/>
    </location>
</feature>
<comment type="subcellular location">
    <subcellularLocation>
        <location evidence="1 8">Cell membrane</location>
        <topology evidence="1 8">Multi-pass membrane protein</topology>
    </subcellularLocation>
</comment>
<dbReference type="GO" id="GO:0055085">
    <property type="term" value="P:transmembrane transport"/>
    <property type="evidence" value="ECO:0007669"/>
    <property type="project" value="InterPro"/>
</dbReference>
<evidence type="ECO:0000256" key="7">
    <source>
        <dbReference type="ARBA" id="ARBA00023136"/>
    </source>
</evidence>
<dbReference type="AlphaFoldDB" id="A0AAE3G293"/>
<name>A0AAE3G293_9GAMM</name>